<comment type="caution">
    <text evidence="3">The sequence shown here is derived from an EMBL/GenBank/DDBJ whole genome shotgun (WGS) entry which is preliminary data.</text>
</comment>
<gene>
    <name evidence="3" type="ORF">HRG_07582</name>
</gene>
<accession>A0A9P8SGV7</accession>
<feature type="transmembrane region" description="Helical" evidence="2">
    <location>
        <begin position="159"/>
        <end position="182"/>
    </location>
</feature>
<dbReference type="AlphaFoldDB" id="A0A9P8SGV7"/>
<dbReference type="GeneID" id="68356711"/>
<evidence type="ECO:0000313" key="4">
    <source>
        <dbReference type="Proteomes" id="UP000824596"/>
    </source>
</evidence>
<feature type="transmembrane region" description="Helical" evidence="2">
    <location>
        <begin position="265"/>
        <end position="291"/>
    </location>
</feature>
<sequence length="316" mass="34242">MAKADEAASVHSPLLGAVPARRFAPQSAPRAAPLWSATPPLWGAMSPDPSLQSAPTSPPDDFWRLLPLAQGSRRNSTTAEGKLPAGQTPSWNASTPSPAETVKKSPLTPFPAWRDEPDGESRRSTGQPQQRHRDLEEQESVTPPINAGLVRHRWNLNTALHGAMLVGQCIVTLAVFSTFVAVLVWQKGNPRSGLGDSSLWNYLAPSLGLTLAVCVSVLVLHETRVLSTVAILYLQALILTMTTATSLALWIWILTKATSQMVKGLFVGCLIMMEGTAMLAFGRATLVWWLLEDRGELGGNGESVDQHVADWEDDER</sequence>
<keyword evidence="4" id="KW-1185">Reference proteome</keyword>
<dbReference type="Proteomes" id="UP000824596">
    <property type="component" value="Unassembled WGS sequence"/>
</dbReference>
<keyword evidence="2" id="KW-0472">Membrane</keyword>
<evidence type="ECO:0000256" key="2">
    <source>
        <dbReference type="SAM" id="Phobius"/>
    </source>
</evidence>
<dbReference type="EMBL" id="JAIZPD010000008">
    <property type="protein sequence ID" value="KAH0961504.1"/>
    <property type="molecule type" value="Genomic_DNA"/>
</dbReference>
<name>A0A9P8SGV7_9HYPO</name>
<dbReference type="OrthoDB" id="5105067at2759"/>
<feature type="transmembrane region" description="Helical" evidence="2">
    <location>
        <begin position="202"/>
        <end position="220"/>
    </location>
</feature>
<reference evidence="3" key="1">
    <citation type="submission" date="2021-09" db="EMBL/GenBank/DDBJ databases">
        <title>A high-quality genome of the endoparasitic fungus Hirsutella rhossiliensis with a comparison of Hirsutella genomes reveals transposable elements contributing to genome size variation.</title>
        <authorList>
            <person name="Lin R."/>
            <person name="Jiao Y."/>
            <person name="Sun X."/>
            <person name="Ling J."/>
            <person name="Xie B."/>
            <person name="Cheng X."/>
        </authorList>
    </citation>
    <scope>NUCLEOTIDE SEQUENCE</scope>
    <source>
        <strain evidence="3">HR02</strain>
    </source>
</reference>
<keyword evidence="2" id="KW-1133">Transmembrane helix</keyword>
<protein>
    <submittedName>
        <fullName evidence="3">Uncharacterized protein</fullName>
    </submittedName>
</protein>
<evidence type="ECO:0000256" key="1">
    <source>
        <dbReference type="SAM" id="MobiDB-lite"/>
    </source>
</evidence>
<feature type="compositionally biased region" description="Polar residues" evidence="1">
    <location>
        <begin position="87"/>
        <end position="98"/>
    </location>
</feature>
<organism evidence="3 4">
    <name type="scientific">Hirsutella rhossiliensis</name>
    <dbReference type="NCBI Taxonomy" id="111463"/>
    <lineage>
        <taxon>Eukaryota</taxon>
        <taxon>Fungi</taxon>
        <taxon>Dikarya</taxon>
        <taxon>Ascomycota</taxon>
        <taxon>Pezizomycotina</taxon>
        <taxon>Sordariomycetes</taxon>
        <taxon>Hypocreomycetidae</taxon>
        <taxon>Hypocreales</taxon>
        <taxon>Ophiocordycipitaceae</taxon>
        <taxon>Hirsutella</taxon>
    </lineage>
</organism>
<proteinExistence type="predicted"/>
<keyword evidence="2" id="KW-0812">Transmembrane</keyword>
<feature type="region of interest" description="Disordered" evidence="1">
    <location>
        <begin position="1"/>
        <end position="142"/>
    </location>
</feature>
<evidence type="ECO:0000313" key="3">
    <source>
        <dbReference type="EMBL" id="KAH0961504.1"/>
    </source>
</evidence>
<feature type="transmembrane region" description="Helical" evidence="2">
    <location>
        <begin position="232"/>
        <end position="253"/>
    </location>
</feature>
<feature type="compositionally biased region" description="Basic and acidic residues" evidence="1">
    <location>
        <begin position="113"/>
        <end position="123"/>
    </location>
</feature>
<dbReference type="RefSeq" id="XP_044719017.1">
    <property type="nucleotide sequence ID" value="XM_044866053.1"/>
</dbReference>